<evidence type="ECO:0000256" key="6">
    <source>
        <dbReference type="ARBA" id="ARBA00012180"/>
    </source>
</evidence>
<dbReference type="EC" id="3.1.26.4" evidence="6 14"/>
<dbReference type="Proteomes" id="UP000031366">
    <property type="component" value="Unassembled WGS sequence"/>
</dbReference>
<dbReference type="Gene3D" id="3.30.420.10">
    <property type="entry name" value="Ribonuclease H-like superfamily/Ribonuclease H"/>
    <property type="match status" value="1"/>
</dbReference>
<dbReference type="NCBIfam" id="NF000595">
    <property type="entry name" value="PRK00015.1-3"/>
    <property type="match status" value="1"/>
</dbReference>
<comment type="caution">
    <text evidence="18">The sequence shown here is derived from an EMBL/GenBank/DDBJ whole genome shotgun (WGS) entry which is preliminary data.</text>
</comment>
<dbReference type="EMBL" id="AYSO01000015">
    <property type="protein sequence ID" value="KIE47309.1"/>
    <property type="molecule type" value="Genomic_DNA"/>
</dbReference>
<dbReference type="InterPro" id="IPR036397">
    <property type="entry name" value="RNaseH_sf"/>
</dbReference>
<evidence type="ECO:0000256" key="4">
    <source>
        <dbReference type="ARBA" id="ARBA00004496"/>
    </source>
</evidence>
<organism evidence="18 19">
    <name type="scientific">Clostridium argentinense CDC 2741</name>
    <dbReference type="NCBI Taxonomy" id="1418104"/>
    <lineage>
        <taxon>Bacteria</taxon>
        <taxon>Bacillati</taxon>
        <taxon>Bacillota</taxon>
        <taxon>Clostridia</taxon>
        <taxon>Eubacteriales</taxon>
        <taxon>Clostridiaceae</taxon>
        <taxon>Clostridium</taxon>
    </lineage>
</organism>
<comment type="catalytic activity">
    <reaction evidence="1 14 15 16">
        <text>Endonucleolytic cleavage to 5'-phosphomonoester.</text>
        <dbReference type="EC" id="3.1.26.4"/>
    </reaction>
</comment>
<evidence type="ECO:0000256" key="16">
    <source>
        <dbReference type="RuleBase" id="RU003515"/>
    </source>
</evidence>
<keyword evidence="8 14" id="KW-0963">Cytoplasm</keyword>
<evidence type="ECO:0000256" key="10">
    <source>
        <dbReference type="ARBA" id="ARBA00022723"/>
    </source>
</evidence>
<keyword evidence="10 14" id="KW-0479">Metal-binding</keyword>
<evidence type="ECO:0000256" key="13">
    <source>
        <dbReference type="ARBA" id="ARBA00023211"/>
    </source>
</evidence>
<comment type="cofactor">
    <cofactor evidence="2">
        <name>Mg(2+)</name>
        <dbReference type="ChEBI" id="CHEBI:18420"/>
    </cofactor>
</comment>
<sequence length="263" mass="30343">MKYDEIKNYVNKFQSNYTVDEHKELFMELVNLLNSDNRKNVQKLGEKLKKHINAYHEEIIRVKHMYDFDKSFGDYKYIAGVDEVGRGPLAGPIVSAAVILDLDFEKDKDMILYINDSKKISQKLREELAEKIKENALSYNISVINNEEIDEKGIGWCNNEVFKKACDGLSITPEVVLSDGYLIKDFNIKNYHVIKGDTKSASIACASILAKVFRDKLMEDYSREFLNYGFERNVGYGTEEHVKALKTYGAIKIHRKSFLKNIL</sequence>
<evidence type="ECO:0000256" key="2">
    <source>
        <dbReference type="ARBA" id="ARBA00001946"/>
    </source>
</evidence>
<dbReference type="InterPro" id="IPR012337">
    <property type="entry name" value="RNaseH-like_sf"/>
</dbReference>
<keyword evidence="19" id="KW-1185">Reference proteome</keyword>
<reference evidence="18 19" key="1">
    <citation type="journal article" date="2015" name="Infect. Genet. Evol.">
        <title>Genomic sequences of six botulinum neurotoxin-producing strains representing three clostridial species illustrate the mobility and diversity of botulinum neurotoxin genes.</title>
        <authorList>
            <person name="Smith T.J."/>
            <person name="Hill K.K."/>
            <person name="Xie G."/>
            <person name="Foley B.T."/>
            <person name="Williamson C.H."/>
            <person name="Foster J.T."/>
            <person name="Johnson S.L."/>
            <person name="Chertkov O."/>
            <person name="Teshima H."/>
            <person name="Gibbons H.S."/>
            <person name="Johnsky L.A."/>
            <person name="Karavis M.A."/>
            <person name="Smith L.A."/>
        </authorList>
    </citation>
    <scope>NUCLEOTIDE SEQUENCE [LARGE SCALE GENOMIC DNA]</scope>
    <source>
        <strain evidence="18 19">CDC 2741</strain>
    </source>
</reference>
<feature type="binding site" evidence="14 15">
    <location>
        <position position="179"/>
    </location>
    <ligand>
        <name>a divalent metal cation</name>
        <dbReference type="ChEBI" id="CHEBI:60240"/>
    </ligand>
</feature>
<dbReference type="InterPro" id="IPR024567">
    <property type="entry name" value="RNase_HII/HIII_dom"/>
</dbReference>
<evidence type="ECO:0000256" key="11">
    <source>
        <dbReference type="ARBA" id="ARBA00022759"/>
    </source>
</evidence>
<feature type="domain" description="RNase H type-2" evidence="17">
    <location>
        <begin position="76"/>
        <end position="263"/>
    </location>
</feature>
<dbReference type="AlphaFoldDB" id="A0A0C1U386"/>
<feature type="binding site" evidence="14 15">
    <location>
        <position position="82"/>
    </location>
    <ligand>
        <name>a divalent metal cation</name>
        <dbReference type="ChEBI" id="CHEBI:60240"/>
    </ligand>
</feature>
<dbReference type="SUPFAM" id="SSF53098">
    <property type="entry name" value="Ribonuclease H-like"/>
    <property type="match status" value="1"/>
</dbReference>
<dbReference type="GO" id="GO:0043137">
    <property type="term" value="P:DNA replication, removal of RNA primer"/>
    <property type="evidence" value="ECO:0007669"/>
    <property type="project" value="TreeGrafter"/>
</dbReference>
<comment type="function">
    <text evidence="3 14 16">Endonuclease that specifically degrades the RNA of RNA-DNA hybrids.</text>
</comment>
<evidence type="ECO:0000256" key="1">
    <source>
        <dbReference type="ARBA" id="ARBA00000077"/>
    </source>
</evidence>
<feature type="binding site" evidence="14 15">
    <location>
        <position position="83"/>
    </location>
    <ligand>
        <name>a divalent metal cation</name>
        <dbReference type="ChEBI" id="CHEBI:60240"/>
    </ligand>
</feature>
<proteinExistence type="inferred from homology"/>
<dbReference type="PROSITE" id="PS51975">
    <property type="entry name" value="RNASE_H_2"/>
    <property type="match status" value="1"/>
</dbReference>
<dbReference type="InterPro" id="IPR001352">
    <property type="entry name" value="RNase_HII/HIII"/>
</dbReference>
<evidence type="ECO:0000256" key="5">
    <source>
        <dbReference type="ARBA" id="ARBA00007383"/>
    </source>
</evidence>
<dbReference type="Pfam" id="PF01351">
    <property type="entry name" value="RNase_HII"/>
    <property type="match status" value="1"/>
</dbReference>
<dbReference type="NCBIfam" id="NF000594">
    <property type="entry name" value="PRK00015.1-1"/>
    <property type="match status" value="1"/>
</dbReference>
<protein>
    <recommendedName>
        <fullName evidence="7 14">Ribonuclease HII</fullName>
        <shortName evidence="14">RNase HII</shortName>
        <ecNumber evidence="6 14">3.1.26.4</ecNumber>
    </recommendedName>
</protein>
<dbReference type="InterPro" id="IPR022898">
    <property type="entry name" value="RNase_HII"/>
</dbReference>
<comment type="subcellular location">
    <subcellularLocation>
        <location evidence="4 14">Cytoplasm</location>
    </subcellularLocation>
</comment>
<dbReference type="HAMAP" id="MF_00052_B">
    <property type="entry name" value="RNase_HII_B"/>
    <property type="match status" value="1"/>
</dbReference>
<evidence type="ECO:0000259" key="17">
    <source>
        <dbReference type="PROSITE" id="PS51975"/>
    </source>
</evidence>
<accession>A0A0C1U386</accession>
<dbReference type="RefSeq" id="WP_080619092.1">
    <property type="nucleotide sequence ID" value="NZ_AYSO01000015.1"/>
</dbReference>
<dbReference type="GO" id="GO:0004523">
    <property type="term" value="F:RNA-DNA hybrid ribonuclease activity"/>
    <property type="evidence" value="ECO:0007669"/>
    <property type="project" value="UniProtKB-UniRule"/>
</dbReference>
<keyword evidence="9 14" id="KW-0540">Nuclease</keyword>
<evidence type="ECO:0000256" key="7">
    <source>
        <dbReference type="ARBA" id="ARBA00019179"/>
    </source>
</evidence>
<comment type="similarity">
    <text evidence="5 14 16">Belongs to the RNase HII family.</text>
</comment>
<dbReference type="PANTHER" id="PTHR10954:SF18">
    <property type="entry name" value="RIBONUCLEASE HII"/>
    <property type="match status" value="1"/>
</dbReference>
<evidence type="ECO:0000256" key="14">
    <source>
        <dbReference type="HAMAP-Rule" id="MF_00052"/>
    </source>
</evidence>
<dbReference type="CDD" id="cd07182">
    <property type="entry name" value="RNase_HII_bacteria_HII_like"/>
    <property type="match status" value="1"/>
</dbReference>
<dbReference type="GO" id="GO:0003723">
    <property type="term" value="F:RNA binding"/>
    <property type="evidence" value="ECO:0007669"/>
    <property type="project" value="UniProtKB-UniRule"/>
</dbReference>
<dbReference type="GO" id="GO:0030145">
    <property type="term" value="F:manganese ion binding"/>
    <property type="evidence" value="ECO:0007669"/>
    <property type="project" value="UniProtKB-UniRule"/>
</dbReference>
<evidence type="ECO:0000256" key="8">
    <source>
        <dbReference type="ARBA" id="ARBA00022490"/>
    </source>
</evidence>
<gene>
    <name evidence="14" type="primary">rnhB</name>
    <name evidence="18" type="ORF">U732_1084</name>
</gene>
<evidence type="ECO:0000313" key="18">
    <source>
        <dbReference type="EMBL" id="KIE47309.1"/>
    </source>
</evidence>
<dbReference type="GO" id="GO:0005737">
    <property type="term" value="C:cytoplasm"/>
    <property type="evidence" value="ECO:0007669"/>
    <property type="project" value="UniProtKB-SubCell"/>
</dbReference>
<evidence type="ECO:0000256" key="12">
    <source>
        <dbReference type="ARBA" id="ARBA00022801"/>
    </source>
</evidence>
<dbReference type="GO" id="GO:0032299">
    <property type="term" value="C:ribonuclease H2 complex"/>
    <property type="evidence" value="ECO:0007669"/>
    <property type="project" value="TreeGrafter"/>
</dbReference>
<comment type="cofactor">
    <cofactor evidence="14 15">
        <name>Mn(2+)</name>
        <dbReference type="ChEBI" id="CHEBI:29035"/>
    </cofactor>
    <cofactor evidence="14 15">
        <name>Mg(2+)</name>
        <dbReference type="ChEBI" id="CHEBI:18420"/>
    </cofactor>
    <text evidence="14 15">Manganese or magnesium. Binds 1 divalent metal ion per monomer in the absence of substrate. May bind a second metal ion after substrate binding.</text>
</comment>
<evidence type="ECO:0000256" key="9">
    <source>
        <dbReference type="ARBA" id="ARBA00022722"/>
    </source>
</evidence>
<evidence type="ECO:0000256" key="15">
    <source>
        <dbReference type="PROSITE-ProRule" id="PRU01319"/>
    </source>
</evidence>
<keyword evidence="12 14" id="KW-0378">Hydrolase</keyword>
<evidence type="ECO:0000313" key="19">
    <source>
        <dbReference type="Proteomes" id="UP000031366"/>
    </source>
</evidence>
<name>A0A0C1U386_9CLOT</name>
<keyword evidence="11 14" id="KW-0255">Endonuclease</keyword>
<evidence type="ECO:0000256" key="3">
    <source>
        <dbReference type="ARBA" id="ARBA00004065"/>
    </source>
</evidence>
<dbReference type="OrthoDB" id="9803420at2"/>
<dbReference type="PANTHER" id="PTHR10954">
    <property type="entry name" value="RIBONUCLEASE H2 SUBUNIT A"/>
    <property type="match status" value="1"/>
</dbReference>
<dbReference type="STRING" id="29341.RSJ17_14740"/>
<keyword evidence="13 14" id="KW-0464">Manganese</keyword>
<dbReference type="GO" id="GO:0006298">
    <property type="term" value="P:mismatch repair"/>
    <property type="evidence" value="ECO:0007669"/>
    <property type="project" value="TreeGrafter"/>
</dbReference>